<proteinExistence type="predicted"/>
<dbReference type="OrthoDB" id="7430905at2759"/>
<comment type="caution">
    <text evidence="2">The sequence shown here is derived from an EMBL/GenBank/DDBJ whole genome shotgun (WGS) entry which is preliminary data.</text>
</comment>
<gene>
    <name evidence="2" type="ORF">AVEN_101933_1</name>
</gene>
<dbReference type="EMBL" id="BGPR01000322">
    <property type="protein sequence ID" value="GBM13091.1"/>
    <property type="molecule type" value="Genomic_DNA"/>
</dbReference>
<dbReference type="Proteomes" id="UP000499080">
    <property type="component" value="Unassembled WGS sequence"/>
</dbReference>
<accession>A0A4Y2D8T0</accession>
<evidence type="ECO:0000313" key="3">
    <source>
        <dbReference type="Proteomes" id="UP000499080"/>
    </source>
</evidence>
<dbReference type="InterPro" id="IPR055469">
    <property type="entry name" value="DUF7041"/>
</dbReference>
<dbReference type="Pfam" id="PF23055">
    <property type="entry name" value="DUF7041"/>
    <property type="match status" value="1"/>
</dbReference>
<feature type="domain" description="DUF7041" evidence="1">
    <location>
        <begin position="19"/>
        <end position="91"/>
    </location>
</feature>
<name>A0A4Y2D8T0_ARAVE</name>
<reference evidence="2 3" key="1">
    <citation type="journal article" date="2019" name="Sci. Rep.">
        <title>Orb-weaving spider Araneus ventricosus genome elucidates the spidroin gene catalogue.</title>
        <authorList>
            <person name="Kono N."/>
            <person name="Nakamura H."/>
            <person name="Ohtoshi R."/>
            <person name="Moran D.A.P."/>
            <person name="Shinohara A."/>
            <person name="Yoshida Y."/>
            <person name="Fujiwara M."/>
            <person name="Mori M."/>
            <person name="Tomita M."/>
            <person name="Arakawa K."/>
        </authorList>
    </citation>
    <scope>NUCLEOTIDE SEQUENCE [LARGE SCALE GENOMIC DNA]</scope>
</reference>
<protein>
    <recommendedName>
        <fullName evidence="1">DUF7041 domain-containing protein</fullName>
    </recommendedName>
</protein>
<dbReference type="AlphaFoldDB" id="A0A4Y2D8T0"/>
<evidence type="ECO:0000259" key="1">
    <source>
        <dbReference type="Pfam" id="PF23055"/>
    </source>
</evidence>
<evidence type="ECO:0000313" key="2">
    <source>
        <dbReference type="EMBL" id="GBM13091.1"/>
    </source>
</evidence>
<organism evidence="2 3">
    <name type="scientific">Araneus ventricosus</name>
    <name type="common">Orbweaver spider</name>
    <name type="synonym">Epeira ventricosa</name>
    <dbReference type="NCBI Taxonomy" id="182803"/>
    <lineage>
        <taxon>Eukaryota</taxon>
        <taxon>Metazoa</taxon>
        <taxon>Ecdysozoa</taxon>
        <taxon>Arthropoda</taxon>
        <taxon>Chelicerata</taxon>
        <taxon>Arachnida</taxon>
        <taxon>Araneae</taxon>
        <taxon>Araneomorphae</taxon>
        <taxon>Entelegynae</taxon>
        <taxon>Araneoidea</taxon>
        <taxon>Araneidae</taxon>
        <taxon>Araneus</taxon>
    </lineage>
</organism>
<sequence length="95" mass="10863">MTTLDDGCSDSAIYTARSSLWFHMLESTFERLLPKPITESRRNNYVVAHSTRNCYSGTRRSIQPGSSVHVRRSKIKIIDRCSESKTREIRASVGR</sequence>
<keyword evidence="3" id="KW-1185">Reference proteome</keyword>